<keyword evidence="3" id="KW-1185">Reference proteome</keyword>
<dbReference type="EMBL" id="CP020612">
    <property type="protein sequence ID" value="ARJ69037.1"/>
    <property type="molecule type" value="Genomic_DNA"/>
</dbReference>
<accession>A0A1W6CW00</accession>
<dbReference type="AlphaFoldDB" id="A0A1W6CW00"/>
<evidence type="ECO:0000313" key="2">
    <source>
        <dbReference type="EMBL" id="ARJ69037.1"/>
    </source>
</evidence>
<evidence type="ECO:0000313" key="3">
    <source>
        <dbReference type="Proteomes" id="UP000193017"/>
    </source>
</evidence>
<proteinExistence type="predicted"/>
<feature type="domain" description="Glycosyltransferase 61 catalytic" evidence="1">
    <location>
        <begin position="164"/>
        <end position="377"/>
    </location>
</feature>
<dbReference type="GO" id="GO:0016757">
    <property type="term" value="F:glycosyltransferase activity"/>
    <property type="evidence" value="ECO:0007669"/>
    <property type="project" value="InterPro"/>
</dbReference>
<dbReference type="OrthoDB" id="288504at2"/>
<dbReference type="RefSeq" id="WP_085377153.1">
    <property type="nucleotide sequence ID" value="NZ_CP020612.1"/>
</dbReference>
<dbReference type="Pfam" id="PF04577">
    <property type="entry name" value="Glyco_transf_61"/>
    <property type="match status" value="1"/>
</dbReference>
<reference evidence="2 3" key="1">
    <citation type="submission" date="2017-03" db="EMBL/GenBank/DDBJ databases">
        <title>Genome sequence of Paracoccus contaminans isolated from a water microcosm.</title>
        <authorList>
            <person name="Aurass P."/>
            <person name="Karste S."/>
            <person name="Trost E."/>
            <person name="Glaeser S.P."/>
            <person name="Kaempfer P."/>
            <person name="Flieger A."/>
        </authorList>
    </citation>
    <scope>NUCLEOTIDE SEQUENCE [LARGE SCALE GENOMIC DNA]</scope>
    <source>
        <strain evidence="3">RKI 16-01929T\LMG 29738T\CCM 8701T\CIP 111112T</strain>
    </source>
</reference>
<dbReference type="KEGG" id="pcon:B0A89_04715"/>
<sequence length="463" mass="50984">MAPVTNEKAPMFAQTLFRPGADAHLLYQADPGPVMRPVRPAKIRQIAACDDDETNARVHQRIEARWRRPVNPAVFRLASSLVVLKDAEYRDNRVSVDGKWLLSGAGGTRIWTRHARKASAEEMAAAVAEVDALKSPDPIGIRGGQGRVPDHVPIAVDLRNGYNFYHFMTEGMPQLAVIARAASTAPIHVHLPSVAGIRGFVHGFIQAIYPQLVGRIVFIDSRTRYDMVQAVYQHRHYLYQVSDPSVEAAVGLTPADDPWRHLSASPASRSFVAKSTIDEGQDLLAADVRARLAGVAMDDIPERALVLRDPARGARDRKNQRSAWFEQTMKDLGFRPVYLERLSPVDQMALWAGARMVLAPHGAAFAHMFFASPTTEAIEIGTPQTQAHRWGDFLQNAHVSRCRYTTIFADVSRAGVDPEYRKMAVPPIAAGHLGIRYSNRLVEAVEARVAAMSSGEAGPPADF</sequence>
<dbReference type="InterPro" id="IPR049625">
    <property type="entry name" value="Glyco_transf_61_cat"/>
</dbReference>
<protein>
    <recommendedName>
        <fullName evidence="1">Glycosyltransferase 61 catalytic domain-containing protein</fullName>
    </recommendedName>
</protein>
<dbReference type="Proteomes" id="UP000193017">
    <property type="component" value="Chromosome"/>
</dbReference>
<name>A0A1W6CW00_9RHOB</name>
<dbReference type="STRING" id="1945662.B0A89_04715"/>
<gene>
    <name evidence="2" type="ORF">B0A89_04715</name>
</gene>
<organism evidence="2 3">
    <name type="scientific">Paracoccus contaminans</name>
    <dbReference type="NCBI Taxonomy" id="1945662"/>
    <lineage>
        <taxon>Bacteria</taxon>
        <taxon>Pseudomonadati</taxon>
        <taxon>Pseudomonadota</taxon>
        <taxon>Alphaproteobacteria</taxon>
        <taxon>Rhodobacterales</taxon>
        <taxon>Paracoccaceae</taxon>
        <taxon>Paracoccus</taxon>
    </lineage>
</organism>
<evidence type="ECO:0000259" key="1">
    <source>
        <dbReference type="Pfam" id="PF04577"/>
    </source>
</evidence>